<dbReference type="RefSeq" id="XP_008819633.1">
    <property type="nucleotide sequence ID" value="XM_008821411.1"/>
</dbReference>
<evidence type="ECO:0000256" key="1">
    <source>
        <dbReference type="SAM" id="MobiDB-lite"/>
    </source>
</evidence>
<gene>
    <name evidence="2" type="ORF">C922_05840</name>
</gene>
<proteinExistence type="predicted"/>
<evidence type="ECO:0000313" key="3">
    <source>
        <dbReference type="Proteomes" id="UP000030640"/>
    </source>
</evidence>
<accession>W7A3X1</accession>
<organism evidence="2 3">
    <name type="scientific">Plasmodium inui San Antonio 1</name>
    <dbReference type="NCBI Taxonomy" id="1237626"/>
    <lineage>
        <taxon>Eukaryota</taxon>
        <taxon>Sar</taxon>
        <taxon>Alveolata</taxon>
        <taxon>Apicomplexa</taxon>
        <taxon>Aconoidasida</taxon>
        <taxon>Haemosporida</taxon>
        <taxon>Plasmodiidae</taxon>
        <taxon>Plasmodium</taxon>
        <taxon>Plasmodium (Plasmodium)</taxon>
    </lineage>
</organism>
<reference evidence="2 3" key="1">
    <citation type="submission" date="2013-02" db="EMBL/GenBank/DDBJ databases">
        <title>The Genome Sequence of Plasmodium inui San Antonio 1.</title>
        <authorList>
            <consortium name="The Broad Institute Genome Sequencing Platform"/>
            <consortium name="The Broad Institute Genome Sequencing Center for Infectious Disease"/>
            <person name="Neafsey D."/>
            <person name="Cheeseman I."/>
            <person name="Volkman S."/>
            <person name="Adams J."/>
            <person name="Walker B."/>
            <person name="Young S.K."/>
            <person name="Zeng Q."/>
            <person name="Gargeya S."/>
            <person name="Fitzgerald M."/>
            <person name="Haas B."/>
            <person name="Abouelleil A."/>
            <person name="Alvarado L."/>
            <person name="Arachchi H.M."/>
            <person name="Berlin A.M."/>
            <person name="Chapman S.B."/>
            <person name="Dewar J."/>
            <person name="Goldberg J."/>
            <person name="Griggs A."/>
            <person name="Gujja S."/>
            <person name="Hansen M."/>
            <person name="Howarth C."/>
            <person name="Imamovic A."/>
            <person name="Larimer J."/>
            <person name="McCowan C."/>
            <person name="Murphy C."/>
            <person name="Neiman D."/>
            <person name="Pearson M."/>
            <person name="Priest M."/>
            <person name="Roberts A."/>
            <person name="Saif S."/>
            <person name="Shea T."/>
            <person name="Sisk P."/>
            <person name="Sykes S."/>
            <person name="Wortman J."/>
            <person name="Nusbaum C."/>
            <person name="Birren B."/>
        </authorList>
    </citation>
    <scope>NUCLEOTIDE SEQUENCE [LARGE SCALE GENOMIC DNA]</scope>
    <source>
        <strain evidence="2 3">San Antonio 1</strain>
    </source>
</reference>
<sequence length="133" mass="15197">MARAQVKDNKARKSSPEEPQAEETPGVRAEKQPLSKEDEQGKSPIRSNPRTIKRLKLRIQRKTNHQLLPTTLVPTERQSRKTPEQRPPRQGNTTTAKYREADNLSVKWKTDSAKLNKFDNNLKLQTNGNQCIG</sequence>
<feature type="compositionally biased region" description="Basic and acidic residues" evidence="1">
    <location>
        <begin position="1"/>
        <end position="16"/>
    </location>
</feature>
<dbReference type="AlphaFoldDB" id="W7A3X1"/>
<feature type="compositionally biased region" description="Basic and acidic residues" evidence="1">
    <location>
        <begin position="77"/>
        <end position="87"/>
    </location>
</feature>
<feature type="compositionally biased region" description="Basic and acidic residues" evidence="1">
    <location>
        <begin position="28"/>
        <end position="41"/>
    </location>
</feature>
<name>W7A3X1_9APIC</name>
<keyword evidence="3" id="KW-1185">Reference proteome</keyword>
<dbReference type="Proteomes" id="UP000030640">
    <property type="component" value="Unassembled WGS sequence"/>
</dbReference>
<feature type="compositionally biased region" description="Basic residues" evidence="1">
    <location>
        <begin position="51"/>
        <end position="64"/>
    </location>
</feature>
<dbReference type="GeneID" id="20041114"/>
<dbReference type="EMBL" id="KI965685">
    <property type="protein sequence ID" value="EUD63779.1"/>
    <property type="molecule type" value="Genomic_DNA"/>
</dbReference>
<feature type="region of interest" description="Disordered" evidence="1">
    <location>
        <begin position="1"/>
        <end position="96"/>
    </location>
</feature>
<protein>
    <submittedName>
        <fullName evidence="2">Uncharacterized protein</fullName>
    </submittedName>
</protein>
<evidence type="ECO:0000313" key="2">
    <source>
        <dbReference type="EMBL" id="EUD63779.1"/>
    </source>
</evidence>
<dbReference type="VEuPathDB" id="PlasmoDB:C922_05840"/>